<dbReference type="EMBL" id="JBHTIL010000001">
    <property type="protein sequence ID" value="MFD0925845.1"/>
    <property type="molecule type" value="Genomic_DNA"/>
</dbReference>
<gene>
    <name evidence="2" type="ORF">ACFQ04_08865</name>
</gene>
<keyword evidence="1" id="KW-0812">Transmembrane</keyword>
<evidence type="ECO:0000313" key="3">
    <source>
        <dbReference type="Proteomes" id="UP001597068"/>
    </source>
</evidence>
<name>A0ABW3G894_9NOCA</name>
<feature type="transmembrane region" description="Helical" evidence="1">
    <location>
        <begin position="77"/>
        <end position="100"/>
    </location>
</feature>
<evidence type="ECO:0000313" key="2">
    <source>
        <dbReference type="EMBL" id="MFD0925845.1"/>
    </source>
</evidence>
<comment type="caution">
    <text evidence="2">The sequence shown here is derived from an EMBL/GenBank/DDBJ whole genome shotgun (WGS) entry which is preliminary data.</text>
</comment>
<reference evidence="3" key="1">
    <citation type="journal article" date="2019" name="Int. J. Syst. Evol. Microbiol.">
        <title>The Global Catalogue of Microorganisms (GCM) 10K type strain sequencing project: providing services to taxonomists for standard genome sequencing and annotation.</title>
        <authorList>
            <consortium name="The Broad Institute Genomics Platform"/>
            <consortium name="The Broad Institute Genome Sequencing Center for Infectious Disease"/>
            <person name="Wu L."/>
            <person name="Ma J."/>
        </authorList>
    </citation>
    <scope>NUCLEOTIDE SEQUENCE [LARGE SCALE GENOMIC DNA]</scope>
    <source>
        <strain evidence="3">CCUG 50873</strain>
    </source>
</reference>
<accession>A0ABW3G894</accession>
<keyword evidence="3" id="KW-1185">Reference proteome</keyword>
<protein>
    <recommendedName>
        <fullName evidence="4">SdpI/YhfL protein family protein</fullName>
    </recommendedName>
</protein>
<evidence type="ECO:0008006" key="4">
    <source>
        <dbReference type="Google" id="ProtNLM"/>
    </source>
</evidence>
<dbReference type="Proteomes" id="UP001597068">
    <property type="component" value="Unassembled WGS sequence"/>
</dbReference>
<keyword evidence="1" id="KW-1133">Transmembrane helix</keyword>
<dbReference type="RefSeq" id="WP_253646238.1">
    <property type="nucleotide sequence ID" value="NZ_BAAAMO010000002.1"/>
</dbReference>
<proteinExistence type="predicted"/>
<feature type="transmembrane region" description="Helical" evidence="1">
    <location>
        <begin position="106"/>
        <end position="127"/>
    </location>
</feature>
<evidence type="ECO:0000256" key="1">
    <source>
        <dbReference type="SAM" id="Phobius"/>
    </source>
</evidence>
<organism evidence="2 3">
    <name type="scientific">Williamsia deligens</name>
    <dbReference type="NCBI Taxonomy" id="321325"/>
    <lineage>
        <taxon>Bacteria</taxon>
        <taxon>Bacillati</taxon>
        <taxon>Actinomycetota</taxon>
        <taxon>Actinomycetes</taxon>
        <taxon>Mycobacteriales</taxon>
        <taxon>Nocardiaceae</taxon>
        <taxon>Williamsia</taxon>
    </lineage>
</organism>
<sequence>MSPTTAALVLVVVTVVAAVAFVAHRRADSRRLEDDAALVERLRSLAGPDAVHRAAVDEFEVRIYQRLFSVGTVGPRVIATTWAVVGTVLAAAGTVVAAQADGLGSLVLVIVCGVATAMFGVSAVVFAGRALHAATTLPRVTVDDPPAAEEPGA</sequence>
<keyword evidence="1" id="KW-0472">Membrane</keyword>
<feature type="transmembrane region" description="Helical" evidence="1">
    <location>
        <begin position="6"/>
        <end position="23"/>
    </location>
</feature>